<evidence type="ECO:0000259" key="6">
    <source>
        <dbReference type="Pfam" id="PF19036"/>
    </source>
</evidence>
<keyword evidence="4" id="KW-0926">Vacuole</keyword>
<reference evidence="9" key="1">
    <citation type="submission" date="2019-04" db="EMBL/GenBank/DDBJ databases">
        <title>Sequencing of skin fungus with MAO and IRED activity.</title>
        <authorList>
            <person name="Marsaioli A.J."/>
            <person name="Bonatto J.M.C."/>
            <person name="Reis Junior O."/>
        </authorList>
    </citation>
    <scope>NUCLEOTIDE SEQUENCE</scope>
    <source>
        <strain evidence="9">30M1</strain>
    </source>
</reference>
<dbReference type="EMBL" id="SWKU01000007">
    <property type="protein sequence ID" value="KAF3004842.1"/>
    <property type="molecule type" value="Genomic_DNA"/>
</dbReference>
<feature type="domain" description="FUZ/MON1/HPS1 second Longin" evidence="7">
    <location>
        <begin position="413"/>
        <end position="529"/>
    </location>
</feature>
<evidence type="ECO:0000259" key="7">
    <source>
        <dbReference type="Pfam" id="PF19037"/>
    </source>
</evidence>
<feature type="domain" description="FUZ/MON1/HPS1 third Longin" evidence="8">
    <location>
        <begin position="561"/>
        <end position="660"/>
    </location>
</feature>
<dbReference type="OrthoDB" id="272411at2759"/>
<accession>A0A9P4W849</accession>
<dbReference type="GO" id="GO:0006914">
    <property type="term" value="P:autophagy"/>
    <property type="evidence" value="ECO:0007669"/>
    <property type="project" value="UniProtKB-UniRule"/>
</dbReference>
<comment type="function">
    <text evidence="4">Required for multiple vacuole delivery pathways including the cytoplasm to vacuole transport (Cvt), autophagy, pexophagy and endocytosis.</text>
</comment>
<feature type="domain" description="FUZ/MON1/HPS1 first Longin" evidence="6">
    <location>
        <begin position="251"/>
        <end position="373"/>
    </location>
</feature>
<comment type="similarity">
    <text evidence="4">Belongs to the MON1/SAND family.</text>
</comment>
<feature type="compositionally biased region" description="Polar residues" evidence="5">
    <location>
        <begin position="84"/>
        <end position="96"/>
    </location>
</feature>
<evidence type="ECO:0000259" key="8">
    <source>
        <dbReference type="Pfam" id="PF19038"/>
    </source>
</evidence>
<comment type="subcellular location">
    <subcellularLocation>
        <location evidence="4">Endosome</location>
        <location evidence="4">Multivesicular body membrane</location>
        <topology evidence="4">Peripheral membrane protein</topology>
    </subcellularLocation>
    <subcellularLocation>
        <location evidence="1 4">Prevacuolar compartment membrane</location>
        <topology evidence="1 4">Peripheral membrane protein</topology>
    </subcellularLocation>
    <subcellularLocation>
        <location evidence="4">Vacuole membrane</location>
        <topology evidence="4">Peripheral membrane protein</topology>
    </subcellularLocation>
</comment>
<dbReference type="GO" id="GO:0035658">
    <property type="term" value="C:Mon1-Ccz1 complex"/>
    <property type="evidence" value="ECO:0007669"/>
    <property type="project" value="TreeGrafter"/>
</dbReference>
<feature type="compositionally biased region" description="Basic and acidic residues" evidence="5">
    <location>
        <begin position="26"/>
        <end position="38"/>
    </location>
</feature>
<keyword evidence="10" id="KW-1185">Reference proteome</keyword>
<dbReference type="Pfam" id="PF19036">
    <property type="entry name" value="Fuz_longin_1"/>
    <property type="match status" value="1"/>
</dbReference>
<dbReference type="GO" id="GO:0032585">
    <property type="term" value="C:multivesicular body membrane"/>
    <property type="evidence" value="ECO:0007669"/>
    <property type="project" value="UniProtKB-SubCell"/>
</dbReference>
<dbReference type="PANTHER" id="PTHR13027:SF7">
    <property type="entry name" value="VACUOLAR FUSION PROTEIN MON1 HOMOLOG"/>
    <property type="match status" value="1"/>
</dbReference>
<evidence type="ECO:0000256" key="5">
    <source>
        <dbReference type="SAM" id="MobiDB-lite"/>
    </source>
</evidence>
<dbReference type="GO" id="GO:0016192">
    <property type="term" value="P:vesicle-mediated transport"/>
    <property type="evidence" value="ECO:0007669"/>
    <property type="project" value="InterPro"/>
</dbReference>
<protein>
    <recommendedName>
        <fullName evidence="2 4">Vacuolar fusion protein MON1</fullName>
    </recommendedName>
</protein>
<evidence type="ECO:0000313" key="9">
    <source>
        <dbReference type="EMBL" id="KAF3004842.1"/>
    </source>
</evidence>
<dbReference type="GO" id="GO:0000329">
    <property type="term" value="C:fungal-type vacuole membrane"/>
    <property type="evidence" value="ECO:0007669"/>
    <property type="project" value="TreeGrafter"/>
</dbReference>
<keyword evidence="4" id="KW-0653">Protein transport</keyword>
<feature type="compositionally biased region" description="Polar residues" evidence="5">
    <location>
        <begin position="42"/>
        <end position="64"/>
    </location>
</feature>
<evidence type="ECO:0000256" key="4">
    <source>
        <dbReference type="RuleBase" id="RU367048"/>
    </source>
</evidence>
<dbReference type="PANTHER" id="PTHR13027">
    <property type="entry name" value="SAND PROTEIN-RELATED"/>
    <property type="match status" value="1"/>
</dbReference>
<dbReference type="Pfam" id="PF19037">
    <property type="entry name" value="Fuz_longin_2"/>
    <property type="match status" value="1"/>
</dbReference>
<sequence>MSESGKAAPQSQPSPNDAPIAPSVSDQDRDGDGVEQHDFANPTLSIIGNASRSPSYSGATSPSREGTPPPLPPRPPLQLGAHNSILSTSTRPPSSHSVRRAPSRPQLVSKATTQLSITNTQAFGSDSRDLSDSASPASAQHRHVLPDLPAEGPSDAEDSASVRSDVPTISEVGGESMLGEVMAATEEKSEQDEVLLRSLGRRFDDPEAQSLFPPDPDFEAAFEREFEDVAEMAADGSNEENIMRQWRAKLKHFLILSSAGKPIYSRHGDDQLITNYIGVVQTLISFYQSTKDTLRGFTAGDVRFVVMSKGPLNLVAITRLPESDAQLRTQLEALYMQILSTLTLPSMERMFAARANYDLRRPLQGTETLLSALADGFTRGSPSTLLSALECLKLRKSHRDTINNTLLKTRSEHLLYGLIVASGRLVSVVRPKKHSLHPGDLHLIFNMLFEAGSVKAGGGENWIPLCLPGFNNTGYLYMYVSFLNLENPAEQMEDRPGTRDGSEDEVAVLLISADKESFFEMRKMRDDLVKALTHNASLTHISTALSLSRPLTTDIIPGSPLRHFLYKSRGNVQYLMPSYLPSFPSPIHRRRLLSLYAHLHAALHARPAPLKIHYQVSDGCIALAWSTPLFELYAVSGVGTSRQALAQAAMGVVKWVRKEEERVFIIGGAVF</sequence>
<keyword evidence="4" id="KW-0967">Endosome</keyword>
<keyword evidence="4" id="KW-0072">Autophagy</keyword>
<organism evidence="9 10">
    <name type="scientific">Curvularia kusanoi</name>
    <name type="common">Cochliobolus kusanoi</name>
    <dbReference type="NCBI Taxonomy" id="90978"/>
    <lineage>
        <taxon>Eukaryota</taxon>
        <taxon>Fungi</taxon>
        <taxon>Dikarya</taxon>
        <taxon>Ascomycota</taxon>
        <taxon>Pezizomycotina</taxon>
        <taxon>Dothideomycetes</taxon>
        <taxon>Pleosporomycetidae</taxon>
        <taxon>Pleosporales</taxon>
        <taxon>Pleosporineae</taxon>
        <taxon>Pleosporaceae</taxon>
        <taxon>Curvularia</taxon>
    </lineage>
</organism>
<name>A0A9P4W849_CURKU</name>
<gene>
    <name evidence="9" type="primary">MON1</name>
    <name evidence="9" type="ORF">E8E13_004656</name>
</gene>
<comment type="caution">
    <text evidence="9">The sequence shown here is derived from an EMBL/GenBank/DDBJ whole genome shotgun (WGS) entry which is preliminary data.</text>
</comment>
<dbReference type="GO" id="GO:0006623">
    <property type="term" value="P:protein targeting to vacuole"/>
    <property type="evidence" value="ECO:0007669"/>
    <property type="project" value="UniProtKB-UniRule"/>
</dbReference>
<dbReference type="InterPro" id="IPR043971">
    <property type="entry name" value="FUZ/MON1/HPS1_longin_2"/>
</dbReference>
<dbReference type="InterPro" id="IPR043970">
    <property type="entry name" value="FUZ/MON1/HPS1_longin_3"/>
</dbReference>
<evidence type="ECO:0000313" key="10">
    <source>
        <dbReference type="Proteomes" id="UP000801428"/>
    </source>
</evidence>
<dbReference type="InterPro" id="IPR004353">
    <property type="entry name" value="Mon1"/>
</dbReference>
<dbReference type="InterPro" id="IPR043972">
    <property type="entry name" value="FUZ/MON1/HPS1_longin_1"/>
</dbReference>
<keyword evidence="4" id="KW-0472">Membrane</keyword>
<evidence type="ECO:0000256" key="3">
    <source>
        <dbReference type="ARBA" id="ARBA00043892"/>
    </source>
</evidence>
<feature type="compositionally biased region" description="Polar residues" evidence="5">
    <location>
        <begin position="109"/>
        <end position="124"/>
    </location>
</feature>
<evidence type="ECO:0000256" key="1">
    <source>
        <dbReference type="ARBA" id="ARBA00004380"/>
    </source>
</evidence>
<feature type="region of interest" description="Disordered" evidence="5">
    <location>
        <begin position="1"/>
        <end position="170"/>
    </location>
</feature>
<dbReference type="Proteomes" id="UP000801428">
    <property type="component" value="Unassembled WGS sequence"/>
</dbReference>
<dbReference type="AlphaFoldDB" id="A0A9P4W849"/>
<feature type="compositionally biased region" description="Polar residues" evidence="5">
    <location>
        <begin position="1"/>
        <end position="15"/>
    </location>
</feature>
<keyword evidence="4" id="KW-0813">Transport</keyword>
<dbReference type="PRINTS" id="PR01546">
    <property type="entry name" value="YEAST73DUF"/>
</dbReference>
<dbReference type="Pfam" id="PF19038">
    <property type="entry name" value="Fuz_longin_3"/>
    <property type="match status" value="1"/>
</dbReference>
<feature type="compositionally biased region" description="Pro residues" evidence="5">
    <location>
        <begin position="67"/>
        <end position="76"/>
    </location>
</feature>
<proteinExistence type="inferred from homology"/>
<comment type="function">
    <text evidence="3">In complex with CCZ1, is required for multiple vacuole delivery pathways including the cytoplasm to vacuole transport (Cvt), autophagy, pexophagy and endocytosis. The MON1-CCZ1 complex acts at the fusion of vesicles with the vacuole, through its regulation of the SNARE complex during the coordinated priming and docking stages of fusion, and particularly at the stage of tethering/docking.</text>
</comment>
<evidence type="ECO:0000256" key="2">
    <source>
        <dbReference type="ARBA" id="ARBA00018132"/>
    </source>
</evidence>